<dbReference type="RefSeq" id="WP_126687155.1">
    <property type="nucleotide sequence ID" value="NZ_RYYV01000040.1"/>
</dbReference>
<dbReference type="OrthoDB" id="6059091at2"/>
<proteinExistence type="predicted"/>
<comment type="caution">
    <text evidence="1">The sequence shown here is derived from an EMBL/GenBank/DDBJ whole genome shotgun (WGS) entry which is preliminary data.</text>
</comment>
<dbReference type="Pfam" id="PF15566">
    <property type="entry name" value="Imm32"/>
    <property type="match status" value="1"/>
</dbReference>
<name>A0A432LZE8_9GAMM</name>
<dbReference type="Proteomes" id="UP000274358">
    <property type="component" value="Unassembled WGS sequence"/>
</dbReference>
<accession>A0A432LZE8</accession>
<evidence type="ECO:0000313" key="1">
    <source>
        <dbReference type="EMBL" id="RUL69008.1"/>
    </source>
</evidence>
<keyword evidence="2" id="KW-1185">Reference proteome</keyword>
<sequence length="84" mass="9277">MKIYGYVDEGSAVEDINPSMLAEITVVATPEELRNIAAFLLLSASEMDDMGERFGHLHLADKQPEFRDSPHFVVVNSNLVRAGT</sequence>
<organism evidence="1 2">
    <name type="scientific">Dyella choica</name>
    <dbReference type="NCBI Taxonomy" id="1927959"/>
    <lineage>
        <taxon>Bacteria</taxon>
        <taxon>Pseudomonadati</taxon>
        <taxon>Pseudomonadota</taxon>
        <taxon>Gammaproteobacteria</taxon>
        <taxon>Lysobacterales</taxon>
        <taxon>Rhodanobacteraceae</taxon>
        <taxon>Dyella</taxon>
    </lineage>
</organism>
<dbReference type="InterPro" id="IPR029083">
    <property type="entry name" value="Imm32"/>
</dbReference>
<protein>
    <submittedName>
        <fullName evidence="1">Uncharacterized protein</fullName>
    </submittedName>
</protein>
<reference evidence="1 2" key="1">
    <citation type="submission" date="2018-12" db="EMBL/GenBank/DDBJ databases">
        <title>Dyella dinghuensis sp. nov. DHOA06 and Dyella choica sp. nov. 4M-K27, isolated from forest soil.</title>
        <authorList>
            <person name="Qiu L.-H."/>
            <person name="Gao Z.-H."/>
        </authorList>
    </citation>
    <scope>NUCLEOTIDE SEQUENCE [LARGE SCALE GENOMIC DNA]</scope>
    <source>
        <strain evidence="1 2">4M-K27</strain>
    </source>
</reference>
<dbReference type="AlphaFoldDB" id="A0A432LZE8"/>
<evidence type="ECO:0000313" key="2">
    <source>
        <dbReference type="Proteomes" id="UP000274358"/>
    </source>
</evidence>
<gene>
    <name evidence="1" type="ORF">EKH80_23050</name>
</gene>
<dbReference type="EMBL" id="RYYV01000040">
    <property type="protein sequence ID" value="RUL69008.1"/>
    <property type="molecule type" value="Genomic_DNA"/>
</dbReference>